<dbReference type="GO" id="GO:0016020">
    <property type="term" value="C:membrane"/>
    <property type="evidence" value="ECO:0007669"/>
    <property type="project" value="UniProtKB-SubCell"/>
</dbReference>
<evidence type="ECO:0000256" key="7">
    <source>
        <dbReference type="ARBA" id="ARBA00023180"/>
    </source>
</evidence>
<name>A0A2L2T3H1_9HYPO</name>
<dbReference type="GO" id="GO:0005975">
    <property type="term" value="P:carbohydrate metabolic process"/>
    <property type="evidence" value="ECO:0007669"/>
    <property type="project" value="UniProtKB-ARBA"/>
</dbReference>
<evidence type="ECO:0000256" key="6">
    <source>
        <dbReference type="ARBA" id="ARBA00023136"/>
    </source>
</evidence>
<feature type="domain" description="Cas1p 10 TM acyl transferase" evidence="10">
    <location>
        <begin position="325"/>
        <end position="776"/>
    </location>
</feature>
<keyword evidence="12" id="KW-1185">Reference proteome</keyword>
<keyword evidence="9" id="KW-0732">Signal</keyword>
<evidence type="ECO:0000256" key="5">
    <source>
        <dbReference type="ARBA" id="ARBA00022989"/>
    </source>
</evidence>
<dbReference type="EMBL" id="LN649230">
    <property type="protein sequence ID" value="CEI62163.1"/>
    <property type="molecule type" value="Genomic_DNA"/>
</dbReference>
<sequence>MNRYWTRILSTALATLFLAAVTLKTLYPGNDPYRCRATQNTGRWIDPVRDEEGNRDPFLQWQPDGCMLSPYESEDIRRCMEGRRIVVSGDSTSKHVARAMGNMTIERLTNVWISAHDVPGQELFVQNIEKYAYERNHIPTIEEQEGPALIYIAAGAWFSHPHVVTTRNKTDPQGKNKTDPWDTRYELFRNHVVSLNKFIGENTPDHDPFTAPMDPYDGIGNLILYAPPAGPRYLGDNPYQKIDRGRRADEIVEMQQWLHDNEGNMSIPLVWSVPGMVVGQDKIWRDPLRTGFHVKFHVAQLRANILFNMRCNAKLDRMESYPYSRTCCTDYGIKYFTQTALVWLGMIYLTICIFCELLDLFTVRPQDEPHWSLFNIRTACLVLALLMCYYADRTQMMAKGSKLWQLEDFIALVLPCVAILISTIRRSDSYPDVSLTKPDTDEPFLSTDQIDEWKGWMQLFILIFHWTGAQGGPIHIIACLCVGAYIFQTGYSHTLDFMNEKDFSFNRVAATLLRLNILPCLLTYFMDTDYVFYYLSPLLSFWFLVVYATMAFDRRHNADLQFLLVKICFSCMLVSVMFLATPFTDWAFYILQAVFKIQWSAEEWQHSVTLDIFVAYVGMLAAIINREMKHADIFVRLGLRVCLALGGLFSILHYLSFTSGFTESSYMKWHPYVSAIPILSFIALRNIPWAARNYHSRAMAWLGRCSLETYALQFHLLLAADTQGILIVDGLFGDGTLLGDRWRTLVIIVPIFLWISHAAAESTTYIVKLLMHESAESEKTAVSRLLPNWIKMIPGCSDIEEPKIRIVCLLLLMWCLNLMTPGHDVPVAMDGGHSFTDQTGNFTRETPSLFQLNGTTW</sequence>
<evidence type="ECO:0000259" key="10">
    <source>
        <dbReference type="Pfam" id="PF07779"/>
    </source>
</evidence>
<keyword evidence="5 8" id="KW-1133">Transmembrane helix</keyword>
<feature type="transmembrane region" description="Helical" evidence="8">
    <location>
        <begin position="463"/>
        <end position="487"/>
    </location>
</feature>
<comment type="similarity">
    <text evidence="2">Belongs to the PC-esterase family. CASD1 subfamily.</text>
</comment>
<evidence type="ECO:0000256" key="4">
    <source>
        <dbReference type="ARBA" id="ARBA00022692"/>
    </source>
</evidence>
<keyword evidence="7" id="KW-0325">Glycoprotein</keyword>
<dbReference type="GO" id="GO:0005794">
    <property type="term" value="C:Golgi apparatus"/>
    <property type="evidence" value="ECO:0007669"/>
    <property type="project" value="UniProtKB-ARBA"/>
</dbReference>
<feature type="transmembrane region" description="Helical" evidence="8">
    <location>
        <begin position="564"/>
        <end position="584"/>
    </location>
</feature>
<evidence type="ECO:0000256" key="8">
    <source>
        <dbReference type="SAM" id="Phobius"/>
    </source>
</evidence>
<evidence type="ECO:0000256" key="3">
    <source>
        <dbReference type="ARBA" id="ARBA00022679"/>
    </source>
</evidence>
<reference evidence="12" key="1">
    <citation type="submission" date="2014-10" db="EMBL/GenBank/DDBJ databases">
        <authorList>
            <person name="King R."/>
        </authorList>
    </citation>
    <scope>NUCLEOTIDE SEQUENCE [LARGE SCALE GENOMIC DNA]</scope>
    <source>
        <strain evidence="12">A3/5</strain>
    </source>
</reference>
<evidence type="ECO:0000256" key="9">
    <source>
        <dbReference type="SAM" id="SignalP"/>
    </source>
</evidence>
<feature type="transmembrane region" description="Helical" evidence="8">
    <location>
        <begin position="669"/>
        <end position="687"/>
    </location>
</feature>
<proteinExistence type="inferred from homology"/>
<evidence type="ECO:0000313" key="11">
    <source>
        <dbReference type="EMBL" id="CEI62163.1"/>
    </source>
</evidence>
<evidence type="ECO:0000256" key="1">
    <source>
        <dbReference type="ARBA" id="ARBA00004141"/>
    </source>
</evidence>
<dbReference type="Pfam" id="PF07779">
    <property type="entry name" value="Cas1_AcylT"/>
    <property type="match status" value="1"/>
</dbReference>
<dbReference type="GO" id="GO:0016740">
    <property type="term" value="F:transferase activity"/>
    <property type="evidence" value="ECO:0007669"/>
    <property type="project" value="UniProtKB-KW"/>
</dbReference>
<feature type="transmembrane region" description="Helical" evidence="8">
    <location>
        <begin position="371"/>
        <end position="391"/>
    </location>
</feature>
<dbReference type="PANTHER" id="PTHR13533:SF1">
    <property type="entry name" value="N-ACETYLNEURAMINATE 9-O-ACETYLTRANSFERASE"/>
    <property type="match status" value="1"/>
</dbReference>
<keyword evidence="6 8" id="KW-0472">Membrane</keyword>
<feature type="transmembrane region" description="Helical" evidence="8">
    <location>
        <begin position="637"/>
        <end position="657"/>
    </location>
</feature>
<feature type="transmembrane region" description="Helical" evidence="8">
    <location>
        <begin position="508"/>
        <end position="526"/>
    </location>
</feature>
<organism evidence="11 12">
    <name type="scientific">Fusarium venenatum</name>
    <dbReference type="NCBI Taxonomy" id="56646"/>
    <lineage>
        <taxon>Eukaryota</taxon>
        <taxon>Fungi</taxon>
        <taxon>Dikarya</taxon>
        <taxon>Ascomycota</taxon>
        <taxon>Pezizomycotina</taxon>
        <taxon>Sordariomycetes</taxon>
        <taxon>Hypocreomycetidae</taxon>
        <taxon>Hypocreales</taxon>
        <taxon>Nectriaceae</taxon>
        <taxon>Fusarium</taxon>
    </lineage>
</organism>
<dbReference type="PANTHER" id="PTHR13533">
    <property type="entry name" value="N-ACETYLNEURAMINATE 9-O-ACETYLTRANSFERASE"/>
    <property type="match status" value="1"/>
</dbReference>
<feature type="signal peptide" evidence="9">
    <location>
        <begin position="1"/>
        <end position="24"/>
    </location>
</feature>
<dbReference type="InterPro" id="IPR012419">
    <property type="entry name" value="Cas1_AcylTrans_dom"/>
</dbReference>
<dbReference type="Proteomes" id="UP000245910">
    <property type="component" value="Chromosome II"/>
</dbReference>
<feature type="transmembrane region" description="Helical" evidence="8">
    <location>
        <begin position="532"/>
        <end position="552"/>
    </location>
</feature>
<accession>A0A2L2T3H1</accession>
<keyword evidence="4 8" id="KW-0812">Transmembrane</keyword>
<feature type="chain" id="PRO_5014617143" description="Cas1p 10 TM acyl transferase domain-containing protein" evidence="9">
    <location>
        <begin position="25"/>
        <end position="857"/>
    </location>
</feature>
<comment type="subcellular location">
    <subcellularLocation>
        <location evidence="1">Membrane</location>
        <topology evidence="1">Multi-pass membrane protein</topology>
    </subcellularLocation>
</comment>
<dbReference type="AlphaFoldDB" id="A0A2L2T3H1"/>
<protein>
    <recommendedName>
        <fullName evidence="10">Cas1p 10 TM acyl transferase domain-containing protein</fullName>
    </recommendedName>
</protein>
<feature type="transmembrane region" description="Helical" evidence="8">
    <location>
        <begin position="403"/>
        <end position="424"/>
    </location>
</feature>
<feature type="transmembrane region" description="Helical" evidence="8">
    <location>
        <begin position="604"/>
        <end position="625"/>
    </location>
</feature>
<keyword evidence="3" id="KW-0808">Transferase</keyword>
<evidence type="ECO:0000313" key="12">
    <source>
        <dbReference type="Proteomes" id="UP000245910"/>
    </source>
</evidence>
<evidence type="ECO:0000256" key="2">
    <source>
        <dbReference type="ARBA" id="ARBA00010666"/>
    </source>
</evidence>